<name>A0ABP0PRJ2_9DINO</name>
<protein>
    <recommendedName>
        <fullName evidence="3">Pentatricopeptide repeat-containing protein-mitochondrial domain-containing protein</fullName>
    </recommendedName>
</protein>
<accession>A0ABP0PRJ2</accession>
<dbReference type="InterPro" id="IPR011990">
    <property type="entry name" value="TPR-like_helical_dom_sf"/>
</dbReference>
<gene>
    <name evidence="4" type="ORF">CCMP2556_LOCUS38200</name>
</gene>
<dbReference type="Pfam" id="PF13041">
    <property type="entry name" value="PPR_2"/>
    <property type="match status" value="1"/>
</dbReference>
<evidence type="ECO:0000259" key="3">
    <source>
        <dbReference type="Pfam" id="PF23276"/>
    </source>
</evidence>
<dbReference type="InterPro" id="IPR057027">
    <property type="entry name" value="TPR_mt"/>
</dbReference>
<feature type="repeat" description="PPR" evidence="2">
    <location>
        <begin position="288"/>
        <end position="322"/>
    </location>
</feature>
<feature type="repeat" description="PPR" evidence="2">
    <location>
        <begin position="108"/>
        <end position="142"/>
    </location>
</feature>
<dbReference type="PANTHER" id="PTHR47447">
    <property type="entry name" value="OS03G0856100 PROTEIN"/>
    <property type="match status" value="1"/>
</dbReference>
<evidence type="ECO:0000313" key="5">
    <source>
        <dbReference type="Proteomes" id="UP001642484"/>
    </source>
</evidence>
<dbReference type="InterPro" id="IPR002885">
    <property type="entry name" value="PPR_rpt"/>
</dbReference>
<dbReference type="Gene3D" id="1.25.40.10">
    <property type="entry name" value="Tetratricopeptide repeat domain"/>
    <property type="match status" value="2"/>
</dbReference>
<dbReference type="Pfam" id="PF23276">
    <property type="entry name" value="TPR_24"/>
    <property type="match status" value="1"/>
</dbReference>
<dbReference type="PANTHER" id="PTHR47447:SF24">
    <property type="entry name" value="PENTATRICOPEPTIDE REPEAT-CONTAINING PROTEIN"/>
    <property type="match status" value="1"/>
</dbReference>
<dbReference type="EMBL" id="CAXAMN010023417">
    <property type="protein sequence ID" value="CAK9077469.1"/>
    <property type="molecule type" value="Genomic_DNA"/>
</dbReference>
<dbReference type="Proteomes" id="UP001642484">
    <property type="component" value="Unassembled WGS sequence"/>
</dbReference>
<feature type="domain" description="Pentatricopeptide repeat-containing protein-mitochondrial" evidence="3">
    <location>
        <begin position="244"/>
        <end position="349"/>
    </location>
</feature>
<organism evidence="4 5">
    <name type="scientific">Durusdinium trenchii</name>
    <dbReference type="NCBI Taxonomy" id="1381693"/>
    <lineage>
        <taxon>Eukaryota</taxon>
        <taxon>Sar</taxon>
        <taxon>Alveolata</taxon>
        <taxon>Dinophyceae</taxon>
        <taxon>Suessiales</taxon>
        <taxon>Symbiodiniaceae</taxon>
        <taxon>Durusdinium</taxon>
    </lineage>
</organism>
<dbReference type="NCBIfam" id="TIGR00756">
    <property type="entry name" value="PPR"/>
    <property type="match status" value="2"/>
</dbReference>
<sequence>MPALEFDPERAEGIVAAVKEAKKQQLGALDLLRERNLITDEASTVQAFRALRLAGLHEEVMTLFAKMEDTTVSPEIYAEQMASLDSLGLTQDIFELMDSMRKKNVTPNVSCYNRIMRIHAQNRATRSAFQLLDDMQENAVKPDVHTYDFALGSCNSRKKWENIITLLDAMQVDGVQLNSSCYRTVMHGLSYSQYHERCYDLYVQMRENGISPEEHHLCDLLRALFGEEGQPRDKEKAMQTFQSLVEDTSVKFSEVHFDIAISMCEKEGRWREILSLATAMGGRGIIPHSMTCNAVLKACVQLGKWEVALKLLVSMERDGTELDRIAYLTVLTACERARKWDEVLKLYADIEERFPSFVNPDMRLPTIAALCEVGREDEAIALYRESFGSALARQQSRRRGNDPIVLDARRLSRQVAGIMMRCALEDSAKSADATAARAAKPMALAGFTPTGLKDIFIAVNAADLEDDQPLSNSTAEALLSVAREMLGADAELECQQTPFPAVKVPGLSLQPMLVQQVQQVCCKNTCHSNLLRTFPGKVLRVFQLAIALVAIALRLEAITIRNKEERKDSKVQSNRFGT</sequence>
<keyword evidence="5" id="KW-1185">Reference proteome</keyword>
<evidence type="ECO:0000256" key="1">
    <source>
        <dbReference type="ARBA" id="ARBA00022737"/>
    </source>
</evidence>
<evidence type="ECO:0000313" key="4">
    <source>
        <dbReference type="EMBL" id="CAK9077469.1"/>
    </source>
</evidence>
<dbReference type="Pfam" id="PF01535">
    <property type="entry name" value="PPR"/>
    <property type="match status" value="1"/>
</dbReference>
<keyword evidence="1" id="KW-0677">Repeat</keyword>
<proteinExistence type="predicted"/>
<feature type="repeat" description="PPR" evidence="2">
    <location>
        <begin position="178"/>
        <end position="212"/>
    </location>
</feature>
<reference evidence="4 5" key="1">
    <citation type="submission" date="2024-02" db="EMBL/GenBank/DDBJ databases">
        <authorList>
            <person name="Chen Y."/>
            <person name="Shah S."/>
            <person name="Dougan E. K."/>
            <person name="Thang M."/>
            <person name="Chan C."/>
        </authorList>
    </citation>
    <scope>NUCLEOTIDE SEQUENCE [LARGE SCALE GENOMIC DNA]</scope>
</reference>
<evidence type="ECO:0000256" key="2">
    <source>
        <dbReference type="PROSITE-ProRule" id="PRU00708"/>
    </source>
</evidence>
<comment type="caution">
    <text evidence="4">The sequence shown here is derived from an EMBL/GenBank/DDBJ whole genome shotgun (WGS) entry which is preliminary data.</text>
</comment>
<dbReference type="PROSITE" id="PS51375">
    <property type="entry name" value="PPR"/>
    <property type="match status" value="3"/>
</dbReference>